<evidence type="ECO:0000256" key="2">
    <source>
        <dbReference type="SAM" id="SignalP"/>
    </source>
</evidence>
<comment type="caution">
    <text evidence="4">The sequence shown here is derived from an EMBL/GenBank/DDBJ whole genome shotgun (WGS) entry which is preliminary data.</text>
</comment>
<dbReference type="Proteomes" id="UP001523216">
    <property type="component" value="Unassembled WGS sequence"/>
</dbReference>
<dbReference type="Gene3D" id="2.40.10.10">
    <property type="entry name" value="Trypsin-like serine proteases"/>
    <property type="match status" value="1"/>
</dbReference>
<feature type="signal peptide" evidence="2">
    <location>
        <begin position="1"/>
        <end position="29"/>
    </location>
</feature>
<organism evidence="4 5">
    <name type="scientific">Paractinoplanes hotanensis</name>
    <dbReference type="NCBI Taxonomy" id="2906497"/>
    <lineage>
        <taxon>Bacteria</taxon>
        <taxon>Bacillati</taxon>
        <taxon>Actinomycetota</taxon>
        <taxon>Actinomycetes</taxon>
        <taxon>Micromonosporales</taxon>
        <taxon>Micromonosporaceae</taxon>
        <taxon>Paractinoplanes</taxon>
    </lineage>
</organism>
<keyword evidence="5" id="KW-1185">Reference proteome</keyword>
<accession>A0ABT0Y846</accession>
<dbReference type="EC" id="3.4.21.-" evidence="4"/>
<proteinExistence type="predicted"/>
<dbReference type="PANTHER" id="PTHR24276">
    <property type="entry name" value="POLYSERASE-RELATED"/>
    <property type="match status" value="1"/>
</dbReference>
<dbReference type="PANTHER" id="PTHR24276:SF96">
    <property type="entry name" value="PEPTIDASE S1 DOMAIN-CONTAINING PROTEIN"/>
    <property type="match status" value="1"/>
</dbReference>
<dbReference type="Pfam" id="PF00089">
    <property type="entry name" value="Trypsin"/>
    <property type="match status" value="1"/>
</dbReference>
<dbReference type="InterPro" id="IPR043504">
    <property type="entry name" value="Peptidase_S1_PA_chymotrypsin"/>
</dbReference>
<dbReference type="SMART" id="SM00020">
    <property type="entry name" value="Tryp_SPc"/>
    <property type="match status" value="1"/>
</dbReference>
<dbReference type="PROSITE" id="PS50240">
    <property type="entry name" value="TRYPSIN_DOM"/>
    <property type="match status" value="1"/>
</dbReference>
<evidence type="ECO:0000313" key="4">
    <source>
        <dbReference type="EMBL" id="MCM4082214.1"/>
    </source>
</evidence>
<dbReference type="InterPro" id="IPR050430">
    <property type="entry name" value="Peptidase_S1"/>
</dbReference>
<evidence type="ECO:0000259" key="3">
    <source>
        <dbReference type="PROSITE" id="PS50240"/>
    </source>
</evidence>
<evidence type="ECO:0000313" key="5">
    <source>
        <dbReference type="Proteomes" id="UP001523216"/>
    </source>
</evidence>
<keyword evidence="4" id="KW-0378">Hydrolase</keyword>
<protein>
    <submittedName>
        <fullName evidence="4">Trypsin-like serine protease</fullName>
        <ecNumber evidence="4">3.4.21.-</ecNumber>
    </submittedName>
</protein>
<feature type="chain" id="PRO_5045326511" evidence="2">
    <location>
        <begin position="30"/>
        <end position="293"/>
    </location>
</feature>
<name>A0ABT0Y846_9ACTN</name>
<dbReference type="SUPFAM" id="SSF50494">
    <property type="entry name" value="Trypsin-like serine proteases"/>
    <property type="match status" value="1"/>
</dbReference>
<dbReference type="EMBL" id="JAMQOL010000047">
    <property type="protein sequence ID" value="MCM4082214.1"/>
    <property type="molecule type" value="Genomic_DNA"/>
</dbReference>
<dbReference type="GO" id="GO:0016787">
    <property type="term" value="F:hydrolase activity"/>
    <property type="evidence" value="ECO:0007669"/>
    <property type="project" value="UniProtKB-KW"/>
</dbReference>
<dbReference type="InterPro" id="IPR009003">
    <property type="entry name" value="Peptidase_S1_PA"/>
</dbReference>
<evidence type="ECO:0000256" key="1">
    <source>
        <dbReference type="ARBA" id="ARBA00023157"/>
    </source>
</evidence>
<dbReference type="InterPro" id="IPR001254">
    <property type="entry name" value="Trypsin_dom"/>
</dbReference>
<gene>
    <name evidence="4" type="ORF">LXN57_32075</name>
</gene>
<keyword evidence="1" id="KW-1015">Disulfide bond</keyword>
<sequence>MTPRSWLTGLASAGLAAATILTIPASAPAAAGAGDVSVNIIGGTDATETYPYAVRLLTEYPGLGTGRCTGTLITAGGKVAVATNAHCVTDFDTAQPVPATQVTVQYGSTHLDQLTSVAAARIEVHPDWDWMTGNDPVADTAVIALPGGLNLTGIPLGTAADPGRPVRLLGWGRTTLDAAEPPPVLKQLDTRITGPSACATAGITAGEICVAARQGAAPCFGDSGGPALARNGRLWTLLGTASRETNDTCTGATIYTDTSHYASWITDAVTARQPYCPRRVAAGAAVRYSHTIS</sequence>
<keyword evidence="2" id="KW-0732">Signal</keyword>
<dbReference type="RefSeq" id="WP_251801934.1">
    <property type="nucleotide sequence ID" value="NZ_JAMQOL010000047.1"/>
</dbReference>
<reference evidence="4 5" key="1">
    <citation type="submission" date="2022-06" db="EMBL/GenBank/DDBJ databases">
        <title>Actinoplanes abujensis sp. nov., isolated from Nigerian arid soil.</title>
        <authorList>
            <person name="Ding P."/>
        </authorList>
    </citation>
    <scope>NUCLEOTIDE SEQUENCE [LARGE SCALE GENOMIC DNA]</scope>
    <source>
        <strain evidence="5">TRM88002</strain>
    </source>
</reference>
<feature type="domain" description="Peptidase S1" evidence="3">
    <location>
        <begin position="40"/>
        <end position="270"/>
    </location>
</feature>